<comment type="caution">
    <text evidence="4">The sequence shown here is derived from an EMBL/GenBank/DDBJ whole genome shotgun (WGS) entry which is preliminary data.</text>
</comment>
<dbReference type="InterPro" id="IPR024746">
    <property type="entry name" value="Glyco_hydro_100"/>
</dbReference>
<sequence>MLIINDATKNLVATIKHHLSALSFHMREYYWFDMKKIEEIYLYKTEEYSNDAVNKAHYTFSKPVPAVCYCHSLAVAYNTNFSQSLAALVHTIMMILAHTSLAGEFDMCLDSVNTRISTTGATVPTGGRQQKDLLDLNNCLEVTSFDIRID</sequence>
<evidence type="ECO:0000313" key="4">
    <source>
        <dbReference type="EMBL" id="KAK7329603.1"/>
    </source>
</evidence>
<evidence type="ECO:0000256" key="3">
    <source>
        <dbReference type="ARBA" id="ARBA00023295"/>
    </source>
</evidence>
<dbReference type="GO" id="GO:0033926">
    <property type="term" value="F:endo-alpha-N-acetylgalactosaminidase activity"/>
    <property type="evidence" value="ECO:0007669"/>
    <property type="project" value="InterPro"/>
</dbReference>
<name>A0AAN9LAA1_CANGL</name>
<proteinExistence type="predicted"/>
<keyword evidence="5" id="KW-1185">Reference proteome</keyword>
<dbReference type="GO" id="GO:0004575">
    <property type="term" value="F:sucrose alpha-glucosidase activity"/>
    <property type="evidence" value="ECO:0007669"/>
    <property type="project" value="TreeGrafter"/>
</dbReference>
<dbReference type="GO" id="GO:0005739">
    <property type="term" value="C:mitochondrion"/>
    <property type="evidence" value="ECO:0007669"/>
    <property type="project" value="TreeGrafter"/>
</dbReference>
<evidence type="ECO:0000256" key="2">
    <source>
        <dbReference type="ARBA" id="ARBA00023277"/>
    </source>
</evidence>
<dbReference type="AlphaFoldDB" id="A0AAN9LAA1"/>
<reference evidence="4 5" key="1">
    <citation type="submission" date="2024-01" db="EMBL/GenBank/DDBJ databases">
        <title>The genomes of 5 underutilized Papilionoideae crops provide insights into root nodulation and disease resistanc.</title>
        <authorList>
            <person name="Jiang F."/>
        </authorList>
    </citation>
    <scope>NUCLEOTIDE SEQUENCE [LARGE SCALE GENOMIC DNA]</scope>
    <source>
        <strain evidence="4">LVBAO_FW01</strain>
        <tissue evidence="4">Leaves</tissue>
    </source>
</reference>
<dbReference type="Pfam" id="PF12899">
    <property type="entry name" value="Glyco_hydro_100"/>
    <property type="match status" value="1"/>
</dbReference>
<dbReference type="EMBL" id="JAYMYQ010000005">
    <property type="protein sequence ID" value="KAK7329603.1"/>
    <property type="molecule type" value="Genomic_DNA"/>
</dbReference>
<keyword evidence="1" id="KW-0378">Hydrolase</keyword>
<keyword evidence="2" id="KW-0119">Carbohydrate metabolism</keyword>
<accession>A0AAN9LAA1</accession>
<evidence type="ECO:0000313" key="5">
    <source>
        <dbReference type="Proteomes" id="UP001367508"/>
    </source>
</evidence>
<keyword evidence="3" id="KW-0326">Glycosidase</keyword>
<evidence type="ECO:0000256" key="1">
    <source>
        <dbReference type="ARBA" id="ARBA00022801"/>
    </source>
</evidence>
<dbReference type="PANTHER" id="PTHR31916:SF49">
    <property type="entry name" value="ALKALINE_NEUTRAL INVERTASE C, MITOCHONDRIAL"/>
    <property type="match status" value="1"/>
</dbReference>
<protein>
    <submittedName>
        <fullName evidence="4">Uncharacterized protein</fullName>
    </submittedName>
</protein>
<organism evidence="4 5">
    <name type="scientific">Canavalia gladiata</name>
    <name type="common">Sword bean</name>
    <name type="synonym">Dolichos gladiatus</name>
    <dbReference type="NCBI Taxonomy" id="3824"/>
    <lineage>
        <taxon>Eukaryota</taxon>
        <taxon>Viridiplantae</taxon>
        <taxon>Streptophyta</taxon>
        <taxon>Embryophyta</taxon>
        <taxon>Tracheophyta</taxon>
        <taxon>Spermatophyta</taxon>
        <taxon>Magnoliopsida</taxon>
        <taxon>eudicotyledons</taxon>
        <taxon>Gunneridae</taxon>
        <taxon>Pentapetalae</taxon>
        <taxon>rosids</taxon>
        <taxon>fabids</taxon>
        <taxon>Fabales</taxon>
        <taxon>Fabaceae</taxon>
        <taxon>Papilionoideae</taxon>
        <taxon>50 kb inversion clade</taxon>
        <taxon>NPAAA clade</taxon>
        <taxon>indigoferoid/millettioid clade</taxon>
        <taxon>Phaseoleae</taxon>
        <taxon>Canavalia</taxon>
    </lineage>
</organism>
<dbReference type="GO" id="GO:0005987">
    <property type="term" value="P:sucrose catabolic process"/>
    <property type="evidence" value="ECO:0007669"/>
    <property type="project" value="TreeGrafter"/>
</dbReference>
<dbReference type="PANTHER" id="PTHR31916">
    <property type="match status" value="1"/>
</dbReference>
<gene>
    <name evidence="4" type="ORF">VNO77_23773</name>
</gene>
<dbReference type="Proteomes" id="UP001367508">
    <property type="component" value="Unassembled WGS sequence"/>
</dbReference>